<evidence type="ECO:0000256" key="1">
    <source>
        <dbReference type="SAM" id="MobiDB-lite"/>
    </source>
</evidence>
<evidence type="ECO:0000313" key="3">
    <source>
        <dbReference type="EMBL" id="GBG04680.1"/>
    </source>
</evidence>
<evidence type="ECO:0000313" key="4">
    <source>
        <dbReference type="Proteomes" id="UP000257317"/>
    </source>
</evidence>
<feature type="compositionally biased region" description="Basic and acidic residues" evidence="1">
    <location>
        <begin position="31"/>
        <end position="61"/>
    </location>
</feature>
<keyword evidence="2" id="KW-0812">Transmembrane</keyword>
<accession>A0A2Z6TEQ4</accession>
<dbReference type="Proteomes" id="UP000257317">
    <property type="component" value="Unassembled WGS sequence"/>
</dbReference>
<dbReference type="AlphaFoldDB" id="A0A2Z6TEQ4"/>
<proteinExistence type="predicted"/>
<keyword evidence="4" id="KW-1185">Reference proteome</keyword>
<dbReference type="OrthoDB" id="10008033at2"/>
<keyword evidence="2" id="KW-0472">Membrane</keyword>
<sequence>MTEKRAQYRKQQRQDSVKRLLKRAQTNKDSLSNEKDDLNVNPDFTRDRNKSDSRLGEEKILSSRPTTRVKQKQLNNSEIRENKIKRLKNRLNLAIIIVLLLIVLVFVALFNL</sequence>
<dbReference type="RefSeq" id="WP_117118023.1">
    <property type="nucleotide sequence ID" value="NZ_BFBY01000003.1"/>
</dbReference>
<keyword evidence="2" id="KW-1133">Transmembrane helix</keyword>
<feature type="compositionally biased region" description="Polar residues" evidence="1">
    <location>
        <begin position="63"/>
        <end position="74"/>
    </location>
</feature>
<evidence type="ECO:0000256" key="2">
    <source>
        <dbReference type="SAM" id="Phobius"/>
    </source>
</evidence>
<comment type="caution">
    <text evidence="3">The sequence shown here is derived from an EMBL/GenBank/DDBJ whole genome shotgun (WGS) entry which is preliminary data.</text>
</comment>
<protein>
    <submittedName>
        <fullName evidence="3">Uncharacterized protein</fullName>
    </submittedName>
</protein>
<feature type="region of interest" description="Disordered" evidence="1">
    <location>
        <begin position="24"/>
        <end position="74"/>
    </location>
</feature>
<dbReference type="EMBL" id="BFBY01000003">
    <property type="protein sequence ID" value="GBG04680.1"/>
    <property type="molecule type" value="Genomic_DNA"/>
</dbReference>
<name>A0A2Z6TEQ4_9LACO</name>
<feature type="transmembrane region" description="Helical" evidence="2">
    <location>
        <begin position="91"/>
        <end position="110"/>
    </location>
</feature>
<reference evidence="4" key="1">
    <citation type="submission" date="2018-03" db="EMBL/GenBank/DDBJ databases">
        <title>New taxa in the Lactobacillus gasseri group.</title>
        <authorList>
            <person name="Tanizawa Y."/>
            <person name="Tohno M."/>
            <person name="Endo A."/>
            <person name="Arita M."/>
        </authorList>
    </citation>
    <scope>NUCLEOTIDE SEQUENCE [LARGE SCALE GENOMIC DNA]</scope>
    <source>
        <strain evidence="4">DSM 24759</strain>
    </source>
</reference>
<organism evidence="3 4">
    <name type="scientific">Lactobacillus rodentium</name>
    <dbReference type="NCBI Taxonomy" id="947835"/>
    <lineage>
        <taxon>Bacteria</taxon>
        <taxon>Bacillati</taxon>
        <taxon>Bacillota</taxon>
        <taxon>Bacilli</taxon>
        <taxon>Lactobacillales</taxon>
        <taxon>Lactobacillaceae</taxon>
        <taxon>Lactobacillus</taxon>
    </lineage>
</organism>
<gene>
    <name evidence="3" type="ORF">LrDSM24759_05940</name>
</gene>